<sequence>MLFAVTAALTALPAGAAHIPTCPSPASLKCLLDSLEAHGAVAVSGVPGLEAARASAYALLAACASDEATRASMQEVVLGDGTARRSLAARTVRGVPEPLEGTCNGAGEALEPLRAIVDSASRAFLGALEPLERGSAALLTTRSGRGYHSLLEVAQGGEQLEHFHTYVPLRLAPAPNASSHDLPALPLHTDAGLLLALVPAMWVASPSDLPFSPSSPSDGFSVEGAAGELLTIEPESAPSSVVFVVGEGWGRWLEPALRGKLRAAPHSLAIPAGARGSRAWYGRMLLPPGDALMPSSKRDGGAPPTYSEWSAWANAQLDVFDAAGCNSNQIWCWHACKNLDELNCAKEDAVCALPDGSVWDGNENNHNAQLECLPEEHSGHGRNGTDEARFCTGRGTSMHMDGFTFLQRGETSCVIFLFTPWLLSSDAKFALAVLGTVALGVLAELLTWTRRTRVSASERLRSRPHAYRAAMGGLFALQVALGYALMLIAMTYQAELLIAVVAGLALGHTLLNVTAPVGETSDPCCAEPVAQGGERAWLDGVPVRAGARSLEAVSTDGATSRSSTETLPAAFGQPHAEGGGEHSADLTVAPISCEKCCAAVAGSIRAVEGVIDVRCDLDGACHATLSGELARSPLAPAALSAAVASVGKVVTCGPHLSSKTRVRL</sequence>
<keyword evidence="9" id="KW-1185">Reference proteome</keyword>
<organism evidence="8 9">
    <name type="scientific">Emiliania huxleyi (strain CCMP1516)</name>
    <dbReference type="NCBI Taxonomy" id="280463"/>
    <lineage>
        <taxon>Eukaryota</taxon>
        <taxon>Haptista</taxon>
        <taxon>Haptophyta</taxon>
        <taxon>Prymnesiophyceae</taxon>
        <taxon>Isochrysidales</taxon>
        <taxon>Noelaerhabdaceae</taxon>
        <taxon>Emiliania</taxon>
    </lineage>
</organism>
<name>A0A0D3JY13_EMIH1</name>
<keyword evidence="7" id="KW-0732">Signal</keyword>
<dbReference type="PaxDb" id="2903-EOD28398"/>
<feature type="chain" id="PRO_5044291597" description="HMA domain-containing protein" evidence="7">
    <location>
        <begin position="17"/>
        <end position="664"/>
    </location>
</feature>
<dbReference type="OMA" id="TSMYMDG"/>
<feature type="compositionally biased region" description="Polar residues" evidence="5">
    <location>
        <begin position="556"/>
        <end position="566"/>
    </location>
</feature>
<keyword evidence="3 6" id="KW-1133">Transmembrane helix</keyword>
<comment type="subcellular location">
    <subcellularLocation>
        <location evidence="1">Membrane</location>
    </subcellularLocation>
</comment>
<dbReference type="EnsemblProtists" id="EOD28398">
    <property type="protein sequence ID" value="EOD28398"/>
    <property type="gene ID" value="EMIHUDRAFT_449972"/>
</dbReference>
<feature type="region of interest" description="Disordered" evidence="5">
    <location>
        <begin position="552"/>
        <end position="578"/>
    </location>
</feature>
<evidence type="ECO:0000256" key="3">
    <source>
        <dbReference type="ARBA" id="ARBA00022989"/>
    </source>
</evidence>
<keyword evidence="4 6" id="KW-0472">Membrane</keyword>
<evidence type="ECO:0000313" key="8">
    <source>
        <dbReference type="EnsemblProtists" id="EOD28398"/>
    </source>
</evidence>
<dbReference type="Pfam" id="PF04145">
    <property type="entry name" value="Ctr"/>
    <property type="match status" value="1"/>
</dbReference>
<dbReference type="AlphaFoldDB" id="A0A0D3JY13"/>
<feature type="transmembrane region" description="Helical" evidence="6">
    <location>
        <begin position="469"/>
        <end position="490"/>
    </location>
</feature>
<feature type="transmembrane region" description="Helical" evidence="6">
    <location>
        <begin position="429"/>
        <end position="448"/>
    </location>
</feature>
<reference evidence="9" key="1">
    <citation type="journal article" date="2013" name="Nature">
        <title>Pan genome of the phytoplankton Emiliania underpins its global distribution.</title>
        <authorList>
            <person name="Read B.A."/>
            <person name="Kegel J."/>
            <person name="Klute M.J."/>
            <person name="Kuo A."/>
            <person name="Lefebvre S.C."/>
            <person name="Maumus F."/>
            <person name="Mayer C."/>
            <person name="Miller J."/>
            <person name="Monier A."/>
            <person name="Salamov A."/>
            <person name="Young J."/>
            <person name="Aguilar M."/>
            <person name="Claverie J.M."/>
            <person name="Frickenhaus S."/>
            <person name="Gonzalez K."/>
            <person name="Herman E.K."/>
            <person name="Lin Y.C."/>
            <person name="Napier J."/>
            <person name="Ogata H."/>
            <person name="Sarno A.F."/>
            <person name="Shmutz J."/>
            <person name="Schroeder D."/>
            <person name="de Vargas C."/>
            <person name="Verret F."/>
            <person name="von Dassow P."/>
            <person name="Valentin K."/>
            <person name="Van de Peer Y."/>
            <person name="Wheeler G."/>
            <person name="Dacks J.B."/>
            <person name="Delwiche C.F."/>
            <person name="Dyhrman S.T."/>
            <person name="Glockner G."/>
            <person name="John U."/>
            <person name="Richards T."/>
            <person name="Worden A.Z."/>
            <person name="Zhang X."/>
            <person name="Grigoriev I.V."/>
            <person name="Allen A.E."/>
            <person name="Bidle K."/>
            <person name="Borodovsky M."/>
            <person name="Bowler C."/>
            <person name="Brownlee C."/>
            <person name="Cock J.M."/>
            <person name="Elias M."/>
            <person name="Gladyshev V.N."/>
            <person name="Groth M."/>
            <person name="Guda C."/>
            <person name="Hadaegh A."/>
            <person name="Iglesias-Rodriguez M.D."/>
            <person name="Jenkins J."/>
            <person name="Jones B.M."/>
            <person name="Lawson T."/>
            <person name="Leese F."/>
            <person name="Lindquist E."/>
            <person name="Lobanov A."/>
            <person name="Lomsadze A."/>
            <person name="Malik S.B."/>
            <person name="Marsh M.E."/>
            <person name="Mackinder L."/>
            <person name="Mock T."/>
            <person name="Mueller-Roeber B."/>
            <person name="Pagarete A."/>
            <person name="Parker M."/>
            <person name="Probert I."/>
            <person name="Quesneville H."/>
            <person name="Raines C."/>
            <person name="Rensing S.A."/>
            <person name="Riano-Pachon D.M."/>
            <person name="Richier S."/>
            <person name="Rokitta S."/>
            <person name="Shiraiwa Y."/>
            <person name="Soanes D.M."/>
            <person name="van der Giezen M."/>
            <person name="Wahlund T.M."/>
            <person name="Williams B."/>
            <person name="Wilson W."/>
            <person name="Wolfe G."/>
            <person name="Wurch L.L."/>
        </authorList>
    </citation>
    <scope>NUCLEOTIDE SEQUENCE</scope>
</reference>
<dbReference type="STRING" id="2903.R1CZ96"/>
<dbReference type="GO" id="GO:0016020">
    <property type="term" value="C:membrane"/>
    <property type="evidence" value="ECO:0007669"/>
    <property type="project" value="UniProtKB-SubCell"/>
</dbReference>
<dbReference type="PANTHER" id="PTHR40855">
    <property type="entry name" value="DIOX_N DOMAIN-CONTAINING PROTEIN"/>
    <property type="match status" value="1"/>
</dbReference>
<evidence type="ECO:0000313" key="9">
    <source>
        <dbReference type="Proteomes" id="UP000013827"/>
    </source>
</evidence>
<dbReference type="InterPro" id="IPR007274">
    <property type="entry name" value="Cop_transporter"/>
</dbReference>
<dbReference type="HOGENOM" id="CLU_413594_0_0_1"/>
<keyword evidence="2 6" id="KW-0812">Transmembrane</keyword>
<evidence type="ECO:0000256" key="6">
    <source>
        <dbReference type="SAM" id="Phobius"/>
    </source>
</evidence>
<dbReference type="PANTHER" id="PTHR40855:SF1">
    <property type="entry name" value="CLAVAMINATE SYNTHASE-LIKE PROTEIN"/>
    <property type="match status" value="1"/>
</dbReference>
<protein>
    <recommendedName>
        <fullName evidence="10">HMA domain-containing protein</fullName>
    </recommendedName>
</protein>
<evidence type="ECO:0000256" key="7">
    <source>
        <dbReference type="SAM" id="SignalP"/>
    </source>
</evidence>
<dbReference type="Proteomes" id="UP000013827">
    <property type="component" value="Unassembled WGS sequence"/>
</dbReference>
<dbReference type="GO" id="GO:0005375">
    <property type="term" value="F:copper ion transmembrane transporter activity"/>
    <property type="evidence" value="ECO:0007669"/>
    <property type="project" value="InterPro"/>
</dbReference>
<dbReference type="KEGG" id="ehx:EMIHUDRAFT_449972"/>
<accession>A0A0D3JY13</accession>
<feature type="signal peptide" evidence="7">
    <location>
        <begin position="1"/>
        <end position="16"/>
    </location>
</feature>
<dbReference type="GeneID" id="17273944"/>
<reference evidence="8" key="2">
    <citation type="submission" date="2024-10" db="UniProtKB">
        <authorList>
            <consortium name="EnsemblProtists"/>
        </authorList>
    </citation>
    <scope>IDENTIFICATION</scope>
</reference>
<evidence type="ECO:0000256" key="4">
    <source>
        <dbReference type="ARBA" id="ARBA00023136"/>
    </source>
</evidence>
<evidence type="ECO:0008006" key="10">
    <source>
        <dbReference type="Google" id="ProtNLM"/>
    </source>
</evidence>
<proteinExistence type="predicted"/>
<dbReference type="RefSeq" id="XP_005780827.1">
    <property type="nucleotide sequence ID" value="XM_005780770.1"/>
</dbReference>
<evidence type="ECO:0000256" key="1">
    <source>
        <dbReference type="ARBA" id="ARBA00004370"/>
    </source>
</evidence>
<evidence type="ECO:0000256" key="5">
    <source>
        <dbReference type="SAM" id="MobiDB-lite"/>
    </source>
</evidence>
<dbReference type="eggNOG" id="ENOG502S3NF">
    <property type="taxonomic scope" value="Eukaryota"/>
</dbReference>
<evidence type="ECO:0000256" key="2">
    <source>
        <dbReference type="ARBA" id="ARBA00022692"/>
    </source>
</evidence>